<evidence type="ECO:0000259" key="1">
    <source>
        <dbReference type="Pfam" id="PF26343"/>
    </source>
</evidence>
<dbReference type="AlphaFoldDB" id="A0A423Q6A7"/>
<accession>A0A423Q6A7</accession>
<reference evidence="2 3" key="1">
    <citation type="submission" date="2013-10" db="EMBL/GenBank/DDBJ databases">
        <title>Salinisphaera halophila YIM 95161 Genome Sequencing.</title>
        <authorList>
            <person name="Lai Q."/>
            <person name="Li C."/>
            <person name="Shao Z."/>
        </authorList>
    </citation>
    <scope>NUCLEOTIDE SEQUENCE [LARGE SCALE GENOMIC DNA]</scope>
    <source>
        <strain evidence="2 3">YIM 95161</strain>
    </source>
</reference>
<organism evidence="2 3">
    <name type="scientific">Salinisphaera orenii YIM 95161</name>
    <dbReference type="NCBI Taxonomy" id="1051139"/>
    <lineage>
        <taxon>Bacteria</taxon>
        <taxon>Pseudomonadati</taxon>
        <taxon>Pseudomonadota</taxon>
        <taxon>Gammaproteobacteria</taxon>
        <taxon>Salinisphaerales</taxon>
        <taxon>Salinisphaeraceae</taxon>
        <taxon>Salinisphaera</taxon>
    </lineage>
</organism>
<dbReference type="InterPro" id="IPR058652">
    <property type="entry name" value="VapC50_C"/>
</dbReference>
<name>A0A423Q6A7_9GAMM</name>
<comment type="caution">
    <text evidence="2">The sequence shown here is derived from an EMBL/GenBank/DDBJ whole genome shotgun (WGS) entry which is preliminary data.</text>
</comment>
<protein>
    <recommendedName>
        <fullName evidence="1">VapC50 C-terminal domain-containing protein</fullName>
    </recommendedName>
</protein>
<dbReference type="Pfam" id="PF26343">
    <property type="entry name" value="VapC50_C"/>
    <property type="match status" value="1"/>
</dbReference>
<dbReference type="EMBL" id="AYKF01000035">
    <property type="protein sequence ID" value="ROO35217.1"/>
    <property type="molecule type" value="Genomic_DNA"/>
</dbReference>
<evidence type="ECO:0000313" key="2">
    <source>
        <dbReference type="EMBL" id="ROO35217.1"/>
    </source>
</evidence>
<evidence type="ECO:0000313" key="3">
    <source>
        <dbReference type="Proteomes" id="UP000285123"/>
    </source>
</evidence>
<sequence length="124" mass="13611">MNEAIPDSVVTHYEPLIEGLELPDPNDRHVLAAAIKAGAQTIVPFNLKDFPAKHLEPYDIEAVHPDAFIEYQMTLREGAVVTAAKAQRDTLKKPPISADQLLETLAAQGLVVTAERLAEFKDLI</sequence>
<gene>
    <name evidence="2" type="ORF">SAHL_02925</name>
</gene>
<feature type="domain" description="VapC50 C-terminal" evidence="1">
    <location>
        <begin position="65"/>
        <end position="118"/>
    </location>
</feature>
<proteinExistence type="predicted"/>
<dbReference type="Proteomes" id="UP000285123">
    <property type="component" value="Unassembled WGS sequence"/>
</dbReference>